<dbReference type="Gene3D" id="3.30.710.10">
    <property type="entry name" value="Potassium Channel Kv1.1, Chain A"/>
    <property type="match status" value="1"/>
</dbReference>
<dbReference type="SUPFAM" id="SSF54695">
    <property type="entry name" value="POZ domain"/>
    <property type="match status" value="1"/>
</dbReference>
<sequence>MTTNNTIKFNVGGRPFEVSRDLMEEHSETMLGKLVSEAWQADPEEPVFIDRDGDIFAHVLNYLRYGSIELPHTIPKSSFERDLDFYGLGTKEGDIKDNSLRAVLASLQAAKVKRDMLLLAIEAHNQYAFNININSSHSQFFSVTVNDLLDKLGRKGGFNEEERGLFVNYLDLYFGLKAKYQQYSPASYHISRK</sequence>
<dbReference type="InterPro" id="IPR003131">
    <property type="entry name" value="T1-type_BTB"/>
</dbReference>
<comment type="caution">
    <text evidence="2">The sequence shown here is derived from an EMBL/GenBank/DDBJ whole genome shotgun (WGS) entry which is preliminary data.</text>
</comment>
<dbReference type="PANTHER" id="PTHR14499">
    <property type="entry name" value="POTASSIUM CHANNEL TETRAMERIZATION DOMAIN-CONTAINING"/>
    <property type="match status" value="1"/>
</dbReference>
<dbReference type="CDD" id="cd18316">
    <property type="entry name" value="BTB_POZ_KCTD-like"/>
    <property type="match status" value="1"/>
</dbReference>
<dbReference type="AlphaFoldDB" id="A0AAD9D450"/>
<proteinExistence type="predicted"/>
<dbReference type="PANTHER" id="PTHR14499:SF136">
    <property type="entry name" value="GH08630P"/>
    <property type="match status" value="1"/>
</dbReference>
<organism evidence="2 3">
    <name type="scientific">Skeletonema marinoi</name>
    <dbReference type="NCBI Taxonomy" id="267567"/>
    <lineage>
        <taxon>Eukaryota</taxon>
        <taxon>Sar</taxon>
        <taxon>Stramenopiles</taxon>
        <taxon>Ochrophyta</taxon>
        <taxon>Bacillariophyta</taxon>
        <taxon>Coscinodiscophyceae</taxon>
        <taxon>Thalassiosirophycidae</taxon>
        <taxon>Thalassiosirales</taxon>
        <taxon>Skeletonemataceae</taxon>
        <taxon>Skeletonema</taxon>
        <taxon>Skeletonema marinoi-dohrnii complex</taxon>
    </lineage>
</organism>
<evidence type="ECO:0000259" key="1">
    <source>
        <dbReference type="PROSITE" id="PS50097"/>
    </source>
</evidence>
<dbReference type="InterPro" id="IPR011333">
    <property type="entry name" value="SKP1/BTB/POZ_sf"/>
</dbReference>
<dbReference type="Pfam" id="PF02214">
    <property type="entry name" value="BTB_2"/>
    <property type="match status" value="1"/>
</dbReference>
<reference evidence="2" key="1">
    <citation type="submission" date="2023-06" db="EMBL/GenBank/DDBJ databases">
        <title>Survivors Of The Sea: Transcriptome response of Skeletonema marinoi to long-term dormancy.</title>
        <authorList>
            <person name="Pinder M.I.M."/>
            <person name="Kourtchenko O."/>
            <person name="Robertson E.K."/>
            <person name="Larsson T."/>
            <person name="Maumus F."/>
            <person name="Osuna-Cruz C.M."/>
            <person name="Vancaester E."/>
            <person name="Stenow R."/>
            <person name="Vandepoele K."/>
            <person name="Ploug H."/>
            <person name="Bruchert V."/>
            <person name="Godhe A."/>
            <person name="Topel M."/>
        </authorList>
    </citation>
    <scope>NUCLEOTIDE SEQUENCE</scope>
    <source>
        <strain evidence="2">R05AC</strain>
    </source>
</reference>
<dbReference type="GO" id="GO:0051260">
    <property type="term" value="P:protein homooligomerization"/>
    <property type="evidence" value="ECO:0007669"/>
    <property type="project" value="InterPro"/>
</dbReference>
<evidence type="ECO:0000313" key="3">
    <source>
        <dbReference type="Proteomes" id="UP001224775"/>
    </source>
</evidence>
<protein>
    <submittedName>
        <fullName evidence="2">BTB/POZ domain-containing protein</fullName>
    </submittedName>
</protein>
<name>A0AAD9D450_9STRA</name>
<dbReference type="Proteomes" id="UP001224775">
    <property type="component" value="Unassembled WGS sequence"/>
</dbReference>
<accession>A0AAD9D450</accession>
<keyword evidence="3" id="KW-1185">Reference proteome</keyword>
<evidence type="ECO:0000313" key="2">
    <source>
        <dbReference type="EMBL" id="KAK1733032.1"/>
    </source>
</evidence>
<dbReference type="InterPro" id="IPR000210">
    <property type="entry name" value="BTB/POZ_dom"/>
</dbReference>
<feature type="domain" description="BTB" evidence="1">
    <location>
        <begin position="5"/>
        <end position="72"/>
    </location>
</feature>
<gene>
    <name evidence="2" type="ORF">QTG54_016363</name>
</gene>
<dbReference type="EMBL" id="JATAAI010000055">
    <property type="protein sequence ID" value="KAK1733032.1"/>
    <property type="molecule type" value="Genomic_DNA"/>
</dbReference>
<dbReference type="PROSITE" id="PS50097">
    <property type="entry name" value="BTB"/>
    <property type="match status" value="1"/>
</dbReference>